<accession>A0A840MYI7</accession>
<reference evidence="2 3" key="1">
    <citation type="submission" date="2020-08" db="EMBL/GenBank/DDBJ databases">
        <title>Genomic Encyclopedia of Type Strains, Phase IV (KMG-IV): sequencing the most valuable type-strain genomes for metagenomic binning, comparative biology and taxonomic classification.</title>
        <authorList>
            <person name="Goeker M."/>
        </authorList>
    </citation>
    <scope>NUCLEOTIDE SEQUENCE [LARGE SCALE GENOMIC DNA]</scope>
    <source>
        <strain evidence="2 3">DSM 17498</strain>
    </source>
</reference>
<dbReference type="InterPro" id="IPR048632">
    <property type="entry name" value="CsgH-like"/>
</dbReference>
<feature type="domain" description="CsgH-like" evidence="1">
    <location>
        <begin position="12"/>
        <end position="98"/>
    </location>
</feature>
<gene>
    <name evidence="2" type="ORF">HNQ36_001764</name>
</gene>
<sequence length="106" mass="11355">MAALDQSPQIVCVVVRENVGDKVQVRGRVVSPEAGQGIYSLHVVRSGPAGSSNIKMGGPVTFDANTETYVGLANFNVDPNADYKTEFSVTVNYRTYNCSLPNGESK</sequence>
<evidence type="ECO:0000259" key="1">
    <source>
        <dbReference type="Pfam" id="PF21112"/>
    </source>
</evidence>
<comment type="caution">
    <text evidence="2">The sequence shown here is derived from an EMBL/GenBank/DDBJ whole genome shotgun (WGS) entry which is preliminary data.</text>
</comment>
<evidence type="ECO:0000313" key="2">
    <source>
        <dbReference type="EMBL" id="MBB5051810.1"/>
    </source>
</evidence>
<dbReference type="InterPro" id="IPR053722">
    <property type="entry name" value="Curli_assembly_CsgC/AgfC"/>
</dbReference>
<dbReference type="AlphaFoldDB" id="A0A840MYI7"/>
<evidence type="ECO:0000313" key="3">
    <source>
        <dbReference type="Proteomes" id="UP000521227"/>
    </source>
</evidence>
<dbReference type="NCBIfam" id="NF041112">
    <property type="entry name" value="chap_CsgH_alph"/>
    <property type="match status" value="1"/>
</dbReference>
<name>A0A840MYI7_9BRAD</name>
<dbReference type="Pfam" id="PF21112">
    <property type="entry name" value="CsgH"/>
    <property type="match status" value="1"/>
</dbReference>
<dbReference type="Proteomes" id="UP000521227">
    <property type="component" value="Unassembled WGS sequence"/>
</dbReference>
<organism evidence="2 3">
    <name type="scientific">Afipia massiliensis</name>
    <dbReference type="NCBI Taxonomy" id="211460"/>
    <lineage>
        <taxon>Bacteria</taxon>
        <taxon>Pseudomonadati</taxon>
        <taxon>Pseudomonadota</taxon>
        <taxon>Alphaproteobacteria</taxon>
        <taxon>Hyphomicrobiales</taxon>
        <taxon>Nitrobacteraceae</taxon>
        <taxon>Afipia</taxon>
    </lineage>
</organism>
<dbReference type="Gene3D" id="2.60.40.2420">
    <property type="match status" value="1"/>
</dbReference>
<dbReference type="EMBL" id="JACHIJ010000002">
    <property type="protein sequence ID" value="MBB5051810.1"/>
    <property type="molecule type" value="Genomic_DNA"/>
</dbReference>
<protein>
    <recommendedName>
        <fullName evidence="1">CsgH-like domain-containing protein</fullName>
    </recommendedName>
</protein>
<dbReference type="RefSeq" id="WP_024921580.1">
    <property type="nucleotide sequence ID" value="NZ_JACHIJ010000002.1"/>
</dbReference>
<dbReference type="InterPro" id="IPR047726">
    <property type="entry name" value="CsgH_dom"/>
</dbReference>
<proteinExistence type="predicted"/>